<keyword evidence="4 5" id="KW-0472">Membrane</keyword>
<evidence type="ECO:0000256" key="3">
    <source>
        <dbReference type="ARBA" id="ARBA00022989"/>
    </source>
</evidence>
<evidence type="ECO:0000256" key="5">
    <source>
        <dbReference type="SAM" id="Phobius"/>
    </source>
</evidence>
<dbReference type="EMBL" id="NBXE01000018">
    <property type="protein sequence ID" value="RFA27929.1"/>
    <property type="molecule type" value="Genomic_DNA"/>
</dbReference>
<evidence type="ECO:0000256" key="2">
    <source>
        <dbReference type="ARBA" id="ARBA00022692"/>
    </source>
</evidence>
<name>A0A3E0WEI3_9MICO</name>
<evidence type="ECO:0000313" key="6">
    <source>
        <dbReference type="EMBL" id="RFA27929.1"/>
    </source>
</evidence>
<organism evidence="6 7">
    <name type="scientific">Subtercola boreus</name>
    <dbReference type="NCBI Taxonomy" id="120213"/>
    <lineage>
        <taxon>Bacteria</taxon>
        <taxon>Bacillati</taxon>
        <taxon>Actinomycetota</taxon>
        <taxon>Actinomycetes</taxon>
        <taxon>Micrococcales</taxon>
        <taxon>Microbacteriaceae</taxon>
        <taxon>Subtercola</taxon>
    </lineage>
</organism>
<keyword evidence="3 5" id="KW-1133">Transmembrane helix</keyword>
<dbReference type="OrthoDB" id="9808930at2"/>
<comment type="subcellular location">
    <subcellularLocation>
        <location evidence="1">Membrane</location>
        <topology evidence="1">Multi-pass membrane protein</topology>
    </subcellularLocation>
</comment>
<gene>
    <name evidence="6" type="ORF">B7R25_05960</name>
</gene>
<protein>
    <recommendedName>
        <fullName evidence="8">Orotate phosphoribosyltransferase</fullName>
    </recommendedName>
</protein>
<dbReference type="Proteomes" id="UP000257080">
    <property type="component" value="Unassembled WGS sequence"/>
</dbReference>
<evidence type="ECO:0008006" key="8">
    <source>
        <dbReference type="Google" id="ProtNLM"/>
    </source>
</evidence>
<comment type="caution">
    <text evidence="6">The sequence shown here is derived from an EMBL/GenBank/DDBJ whole genome shotgun (WGS) entry which is preliminary data.</text>
</comment>
<dbReference type="Pfam" id="PF09685">
    <property type="entry name" value="MamF_MmsF"/>
    <property type="match status" value="1"/>
</dbReference>
<evidence type="ECO:0000256" key="1">
    <source>
        <dbReference type="ARBA" id="ARBA00004141"/>
    </source>
</evidence>
<dbReference type="AlphaFoldDB" id="A0A3E0WEI3"/>
<keyword evidence="2 5" id="KW-0812">Transmembrane</keyword>
<feature type="transmembrane region" description="Helical" evidence="5">
    <location>
        <begin position="12"/>
        <end position="31"/>
    </location>
</feature>
<feature type="transmembrane region" description="Helical" evidence="5">
    <location>
        <begin position="51"/>
        <end position="68"/>
    </location>
</feature>
<feature type="transmembrane region" description="Helical" evidence="5">
    <location>
        <begin position="74"/>
        <end position="91"/>
    </location>
</feature>
<proteinExistence type="predicted"/>
<evidence type="ECO:0000313" key="7">
    <source>
        <dbReference type="Proteomes" id="UP000257080"/>
    </source>
</evidence>
<sequence length="109" mass="11943">MRPEDQRLWATLIHVGGIIIGFVAPLIGYLVLKDRGEFIREHTKTALNFQLTLLIGYVVSSILTVVIIGFVTYAAVAIIGLVFAIIAAIAANKGEGYVYPKWCAIQLIK</sequence>
<evidence type="ECO:0000256" key="4">
    <source>
        <dbReference type="ARBA" id="ARBA00023136"/>
    </source>
</evidence>
<dbReference type="InterPro" id="IPR019109">
    <property type="entry name" value="MamF_MmsF"/>
</dbReference>
<accession>A0A3E0WEI3</accession>
<reference evidence="6 7" key="1">
    <citation type="submission" date="2017-04" db="EMBL/GenBank/DDBJ databases">
        <title>Comparative genome analysis of Subtercola boreus.</title>
        <authorList>
            <person name="Cho Y.-J."/>
            <person name="Cho A."/>
            <person name="Kim O.-S."/>
            <person name="Lee J.-I."/>
        </authorList>
    </citation>
    <scope>NUCLEOTIDE SEQUENCE [LARGE SCALE GENOMIC DNA]</scope>
    <source>
        <strain evidence="6 7">P28004</strain>
    </source>
</reference>